<proteinExistence type="predicted"/>
<evidence type="ECO:0000313" key="5">
    <source>
        <dbReference type="Proteomes" id="UP001187531"/>
    </source>
</evidence>
<comment type="caution">
    <text evidence="4">The sequence shown here is derived from an EMBL/GenBank/DDBJ whole genome shotgun (WGS) entry which is preliminary data.</text>
</comment>
<reference evidence="4" key="1">
    <citation type="submission" date="2023-07" db="EMBL/GenBank/DDBJ databases">
        <title>Chromosome-level genome assembly of Artemia franciscana.</title>
        <authorList>
            <person name="Jo E."/>
        </authorList>
    </citation>
    <scope>NUCLEOTIDE SEQUENCE</scope>
    <source>
        <tissue evidence="4">Whole body</tissue>
    </source>
</reference>
<dbReference type="GO" id="GO:0005634">
    <property type="term" value="C:nucleus"/>
    <property type="evidence" value="ECO:0007669"/>
    <property type="project" value="TreeGrafter"/>
</dbReference>
<organism evidence="4 5">
    <name type="scientific">Artemia franciscana</name>
    <name type="common">Brine shrimp</name>
    <name type="synonym">Artemia sanfranciscana</name>
    <dbReference type="NCBI Taxonomy" id="6661"/>
    <lineage>
        <taxon>Eukaryota</taxon>
        <taxon>Metazoa</taxon>
        <taxon>Ecdysozoa</taxon>
        <taxon>Arthropoda</taxon>
        <taxon>Crustacea</taxon>
        <taxon>Branchiopoda</taxon>
        <taxon>Anostraca</taxon>
        <taxon>Artemiidae</taxon>
        <taxon>Artemia</taxon>
    </lineage>
</organism>
<dbReference type="PANTHER" id="PTHR15885:SF1">
    <property type="entry name" value="COILED-COIL DOMAIN-CONTAINING PROTEIN 174"/>
    <property type="match status" value="1"/>
</dbReference>
<evidence type="ECO:0000256" key="1">
    <source>
        <dbReference type="ARBA" id="ARBA00023054"/>
    </source>
</evidence>
<keyword evidence="1 2" id="KW-0175">Coiled coil</keyword>
<evidence type="ECO:0000256" key="3">
    <source>
        <dbReference type="SAM" id="MobiDB-lite"/>
    </source>
</evidence>
<dbReference type="InterPro" id="IPR025066">
    <property type="entry name" value="CCDC174-like"/>
</dbReference>
<dbReference type="PANTHER" id="PTHR15885">
    <property type="entry name" value="COILED-COIL DOMAIN-CONTAINING PROTEIN 174"/>
    <property type="match status" value="1"/>
</dbReference>
<sequence length="675" mass="76734">MSEEEQLPARSILDLKSELRKKQIEAIACKQKAKVPNTGLTMKEKTQVNICKKEKSSKQLLSETEQNEEKEINASRAKLEAKAKLYDKIVEGKLGDVPSDMFLVDFENKAVEGQCVSGKLQLKGFEDLPTFGQISEAEEEELKKMHQKWAQEEIEASLKDHVTYQDVLYDEIRSHGAGYYAFSRNEAKRAAEKASLDAMRKETLEKQKEADDFKRKKEKELKERLKKVREKKRLQMGLPLEEEPEEVLITSAATLEDALPKQFEEEMPVPQELPIETETKKPSVRPWDIGKPGVSPPIEIKPTRKVLAQDEWVEERRKDRPTEFAPPVAYQQNKPQHHYNQRKGTHSAHLFFTQQQKRTTASTTVENNNKYQQQQQQKVVLAQQQKPKPENAFEENLPISEKPNDVVHICGSGKRITTADIFNTELDSNIEQNDVTTETINGTSVCMDSKKLYKENSNFASNNVEEKKNSYESTTGLLKEDLNADKTLEDAESVESEMIDGDLATMESTRHSKGMSNFSRDYVNEETKNHSLTACSFTKDLNTKKTLKSAERVESEPINKNLVTPETNKLCKGNSIFASNYLKDKTRNYKSGSTLKLYSSDITTNFEDDISLSDRQKSAIPPPASMDYYTSSVVKRGPPIKRPKILESLSAGLSVNDKKKSDDQKKKDKGMLALF</sequence>
<evidence type="ECO:0000256" key="2">
    <source>
        <dbReference type="SAM" id="Coils"/>
    </source>
</evidence>
<dbReference type="Proteomes" id="UP001187531">
    <property type="component" value="Unassembled WGS sequence"/>
</dbReference>
<evidence type="ECO:0000313" key="4">
    <source>
        <dbReference type="EMBL" id="KAK2715785.1"/>
    </source>
</evidence>
<feature type="coiled-coil region" evidence="2">
    <location>
        <begin position="196"/>
        <end position="235"/>
    </location>
</feature>
<keyword evidence="5" id="KW-1185">Reference proteome</keyword>
<dbReference type="AlphaFoldDB" id="A0AA88LBY9"/>
<protein>
    <submittedName>
        <fullName evidence="4">Uncharacterized protein</fullName>
    </submittedName>
</protein>
<feature type="compositionally biased region" description="Basic and acidic residues" evidence="3">
    <location>
        <begin position="656"/>
        <end position="675"/>
    </location>
</feature>
<feature type="region of interest" description="Disordered" evidence="3">
    <location>
        <begin position="265"/>
        <end position="334"/>
    </location>
</feature>
<dbReference type="EMBL" id="JAVRJZ010000012">
    <property type="protein sequence ID" value="KAK2715785.1"/>
    <property type="molecule type" value="Genomic_DNA"/>
</dbReference>
<accession>A0AA88LBY9</accession>
<name>A0AA88LBY9_ARTSF</name>
<dbReference type="Pfam" id="PF13300">
    <property type="entry name" value="DUF4078"/>
    <property type="match status" value="1"/>
</dbReference>
<feature type="region of interest" description="Disordered" evidence="3">
    <location>
        <begin position="651"/>
        <end position="675"/>
    </location>
</feature>
<gene>
    <name evidence="4" type="ORF">QYM36_010379</name>
</gene>